<dbReference type="InterPro" id="IPR041698">
    <property type="entry name" value="Methyltransf_25"/>
</dbReference>
<dbReference type="GO" id="GO:0032259">
    <property type="term" value="P:methylation"/>
    <property type="evidence" value="ECO:0007669"/>
    <property type="project" value="UniProtKB-KW"/>
</dbReference>
<dbReference type="Proteomes" id="UP000547458">
    <property type="component" value="Unassembled WGS sequence"/>
</dbReference>
<dbReference type="EMBL" id="JAATJL010000001">
    <property type="protein sequence ID" value="NJC22054.1"/>
    <property type="molecule type" value="Genomic_DNA"/>
</dbReference>
<sequence>MDGTRHNTELDEHYIDERLVALYDPINGEREDVRFYVELTGAGPLDVLDAGCGTGALALAMAEAGHCVVGLDPAAPMLEAARRDDTRGQVQWVCADAREMDLAERFDLITMTGHAFQVFLDDDSMHAFLRRAFDHLRPGGRLAFETRNPLARAWERWTPQLSRRRALVEGIGEVEWTASTLQVDGEHVTFEMTHRFLDSGEEIITPSTLRFPAHETVRGALKSAGFEVGRTYGDWDRSPVTPSSLELIFVARVPA</sequence>
<reference evidence="3 4" key="1">
    <citation type="submission" date="2020-03" db="EMBL/GenBank/DDBJ databases">
        <title>Sequencing the genomes of 1000 actinobacteria strains.</title>
        <authorList>
            <person name="Klenk H.-P."/>
        </authorList>
    </citation>
    <scope>NUCLEOTIDE SEQUENCE [LARGE SCALE GENOMIC DNA]</scope>
    <source>
        <strain evidence="3 4">DSM 16403</strain>
    </source>
</reference>
<dbReference type="RefSeq" id="WP_167992363.1">
    <property type="nucleotide sequence ID" value="NZ_JAATJL010000001.1"/>
</dbReference>
<comment type="caution">
    <text evidence="3">The sequence shown here is derived from an EMBL/GenBank/DDBJ whole genome shotgun (WGS) entry which is preliminary data.</text>
</comment>
<dbReference type="GO" id="GO:0008168">
    <property type="term" value="F:methyltransferase activity"/>
    <property type="evidence" value="ECO:0007669"/>
    <property type="project" value="UniProtKB-KW"/>
</dbReference>
<dbReference type="SUPFAM" id="SSF53335">
    <property type="entry name" value="S-adenosyl-L-methionine-dependent methyltransferases"/>
    <property type="match status" value="1"/>
</dbReference>
<dbReference type="AlphaFoldDB" id="A0A846RNX4"/>
<keyword evidence="4" id="KW-1185">Reference proteome</keyword>
<evidence type="ECO:0000313" key="3">
    <source>
        <dbReference type="EMBL" id="NJC22054.1"/>
    </source>
</evidence>
<feature type="domain" description="Methyltransferase" evidence="2">
    <location>
        <begin position="47"/>
        <end position="140"/>
    </location>
</feature>
<proteinExistence type="predicted"/>
<evidence type="ECO:0000313" key="4">
    <source>
        <dbReference type="Proteomes" id="UP000547458"/>
    </source>
</evidence>
<evidence type="ECO:0000256" key="1">
    <source>
        <dbReference type="ARBA" id="ARBA00022679"/>
    </source>
</evidence>
<dbReference type="CDD" id="cd02440">
    <property type="entry name" value="AdoMet_MTases"/>
    <property type="match status" value="1"/>
</dbReference>
<accession>A0A846RNX4</accession>
<keyword evidence="1 3" id="KW-0808">Transferase</keyword>
<organism evidence="3 4">
    <name type="scientific">Arthrobacter pigmenti</name>
    <dbReference type="NCBI Taxonomy" id="271432"/>
    <lineage>
        <taxon>Bacteria</taxon>
        <taxon>Bacillati</taxon>
        <taxon>Actinomycetota</taxon>
        <taxon>Actinomycetes</taxon>
        <taxon>Micrococcales</taxon>
        <taxon>Micrococcaceae</taxon>
        <taxon>Arthrobacter</taxon>
    </lineage>
</organism>
<dbReference type="Pfam" id="PF13649">
    <property type="entry name" value="Methyltransf_25"/>
    <property type="match status" value="1"/>
</dbReference>
<dbReference type="InterPro" id="IPR029063">
    <property type="entry name" value="SAM-dependent_MTases_sf"/>
</dbReference>
<dbReference type="PANTHER" id="PTHR43861">
    <property type="entry name" value="TRANS-ACONITATE 2-METHYLTRANSFERASE-RELATED"/>
    <property type="match status" value="1"/>
</dbReference>
<keyword evidence="3" id="KW-0489">Methyltransferase</keyword>
<evidence type="ECO:0000259" key="2">
    <source>
        <dbReference type="Pfam" id="PF13649"/>
    </source>
</evidence>
<dbReference type="Gene3D" id="3.40.50.150">
    <property type="entry name" value="Vaccinia Virus protein VP39"/>
    <property type="match status" value="1"/>
</dbReference>
<gene>
    <name evidence="3" type="ORF">BJ994_001130</name>
</gene>
<name>A0A846RNX4_9MICC</name>
<protein>
    <submittedName>
        <fullName evidence="3">SAM-dependent methyltransferase</fullName>
    </submittedName>
</protein>